<sequence length="182" mass="19045">MAASVQSNVVGYDTFEKLVASQNGGPLPDLHSFYKYVVAQPQGPADLAALATTTATQADPTFKAAAPAPEALEGIEGFNESTYATGSVINLWVYQRVYINALGRSCTIDMGGITPGFPSGALFGTLLYDNESDLHGGCDVAFTGYGPYFALYFRRNGGTFAAYQSGNVGWASGVAGGRGDWA</sequence>
<accession>A0A8H4WWC0</accession>
<evidence type="ECO:0000313" key="2">
    <source>
        <dbReference type="Proteomes" id="UP000604273"/>
    </source>
</evidence>
<evidence type="ECO:0000313" key="1">
    <source>
        <dbReference type="EMBL" id="KAF4952772.1"/>
    </source>
</evidence>
<dbReference type="InterPro" id="IPR038625">
    <property type="entry name" value="R_equi_Vir_sf"/>
</dbReference>
<dbReference type="OrthoDB" id="4831951at2759"/>
<reference evidence="1" key="2">
    <citation type="submission" date="2020-05" db="EMBL/GenBank/DDBJ databases">
        <authorList>
            <person name="Kim H.-S."/>
            <person name="Proctor R.H."/>
            <person name="Brown D.W."/>
        </authorList>
    </citation>
    <scope>NUCLEOTIDE SEQUENCE</scope>
    <source>
        <strain evidence="1">NRRL 45417</strain>
    </source>
</reference>
<organism evidence="1 2">
    <name type="scientific">Fusarium gaditjirri</name>
    <dbReference type="NCBI Taxonomy" id="282569"/>
    <lineage>
        <taxon>Eukaryota</taxon>
        <taxon>Fungi</taxon>
        <taxon>Dikarya</taxon>
        <taxon>Ascomycota</taxon>
        <taxon>Pezizomycotina</taxon>
        <taxon>Sordariomycetes</taxon>
        <taxon>Hypocreomycetidae</taxon>
        <taxon>Hypocreales</taxon>
        <taxon>Nectriaceae</taxon>
        <taxon>Fusarium</taxon>
        <taxon>Fusarium nisikadoi species complex</taxon>
    </lineage>
</organism>
<dbReference type="Pfam" id="PF05526">
    <property type="entry name" value="R_equi_Vir"/>
    <property type="match status" value="1"/>
</dbReference>
<dbReference type="InterPro" id="IPR008810">
    <property type="entry name" value="R_equi_Vir"/>
</dbReference>
<reference evidence="1" key="1">
    <citation type="journal article" date="2020" name="BMC Genomics">
        <title>Correction to: Identification and distribution of gene clusters required for synthesis of sphingolipid metabolism inhibitors in diverse species of the filamentous fungus Fusarium.</title>
        <authorList>
            <person name="Kim H.S."/>
            <person name="Lohmar J.M."/>
            <person name="Busman M."/>
            <person name="Brown D.W."/>
            <person name="Naumann T.A."/>
            <person name="Divon H.H."/>
            <person name="Lysoe E."/>
            <person name="Uhlig S."/>
            <person name="Proctor R.H."/>
        </authorList>
    </citation>
    <scope>NUCLEOTIDE SEQUENCE</scope>
    <source>
        <strain evidence="1">NRRL 45417</strain>
    </source>
</reference>
<comment type="caution">
    <text evidence="1">The sequence shown here is derived from an EMBL/GenBank/DDBJ whole genome shotgun (WGS) entry which is preliminary data.</text>
</comment>
<keyword evidence="2" id="KW-1185">Reference proteome</keyword>
<dbReference type="EMBL" id="JABFAI010000151">
    <property type="protein sequence ID" value="KAF4952772.1"/>
    <property type="molecule type" value="Genomic_DNA"/>
</dbReference>
<gene>
    <name evidence="1" type="ORF">FGADI_6525</name>
</gene>
<proteinExistence type="predicted"/>
<dbReference type="AlphaFoldDB" id="A0A8H4WWC0"/>
<protein>
    <submittedName>
        <fullName evidence="1">Uncharacterized protein</fullName>
    </submittedName>
</protein>
<dbReference type="Proteomes" id="UP000604273">
    <property type="component" value="Unassembled WGS sequence"/>
</dbReference>
<dbReference type="Gene3D" id="2.40.128.480">
    <property type="entry name" value="Rhodococcus equi virulence-associated protein"/>
    <property type="match status" value="1"/>
</dbReference>
<name>A0A8H4WWC0_9HYPO</name>